<dbReference type="EMBL" id="HBIZ01040360">
    <property type="protein sequence ID" value="CAE0773160.1"/>
    <property type="molecule type" value="Transcribed_RNA"/>
</dbReference>
<protein>
    <recommendedName>
        <fullName evidence="10">PAS domain-containing protein</fullName>
    </recommendedName>
</protein>
<dbReference type="EMBL" id="HBIZ01040364">
    <property type="protein sequence ID" value="CAE0773164.1"/>
    <property type="molecule type" value="Transcribed_RNA"/>
</dbReference>
<evidence type="ECO:0000313" key="9">
    <source>
        <dbReference type="EMBL" id="CAE0773168.1"/>
    </source>
</evidence>
<dbReference type="EMBL" id="HBIZ01040365">
    <property type="protein sequence ID" value="CAE0773165.1"/>
    <property type="molecule type" value="Transcribed_RNA"/>
</dbReference>
<dbReference type="EMBL" id="HBIZ01040361">
    <property type="protein sequence ID" value="CAE0773161.1"/>
    <property type="molecule type" value="Transcribed_RNA"/>
</dbReference>
<proteinExistence type="predicted"/>
<evidence type="ECO:0008006" key="10">
    <source>
        <dbReference type="Google" id="ProtNLM"/>
    </source>
</evidence>
<evidence type="ECO:0000313" key="5">
    <source>
        <dbReference type="EMBL" id="CAE0773164.1"/>
    </source>
</evidence>
<dbReference type="AlphaFoldDB" id="A0A6S9ZYF3"/>
<evidence type="ECO:0000313" key="6">
    <source>
        <dbReference type="EMBL" id="CAE0773165.1"/>
    </source>
</evidence>
<evidence type="ECO:0000313" key="1">
    <source>
        <dbReference type="EMBL" id="CAE0773160.1"/>
    </source>
</evidence>
<evidence type="ECO:0000313" key="2">
    <source>
        <dbReference type="EMBL" id="CAE0773161.1"/>
    </source>
</evidence>
<sequence>MPQKECLNEDVAGCEHCGRLRSRKWLVAYQDDGENLWFCAGEKAKHGCRAKAKASGAVVWIAETAENGSLADTSTSSPEERELGCAFNTSVGATGSSTALVALPLLIKSAWQNNDALLMSQALARAHRSGLSLAAALSMTLNIAPMPSSTAVRPAYEAFIPSQMLDTFRCESNFCFVCVIRDGAHTWACNPPFQKHFGLREGSSNTASSLCNLFLQFMHPSDAVQGMLVYDELSLRLLSEGSRLMISGHVPPGRLVECGSSSYSGFNAQIQMQLVGVHDEHVFLVTWTPMTAAATAATWPAHELVRASSLPRLIVDEPETTKINLHPVRPRLVEDGPLVMEGDTPSSPTASVTTASFAASDDLEAVDVASLYSFSTDEVESRASPRDEAWPREAAQAQGACLCPSEQDEGATMTWSVDELCDIVAAT</sequence>
<evidence type="ECO:0000313" key="8">
    <source>
        <dbReference type="EMBL" id="CAE0773167.1"/>
    </source>
</evidence>
<evidence type="ECO:0000313" key="4">
    <source>
        <dbReference type="EMBL" id="CAE0773163.1"/>
    </source>
</evidence>
<evidence type="ECO:0000313" key="3">
    <source>
        <dbReference type="EMBL" id="CAE0773162.1"/>
    </source>
</evidence>
<dbReference type="EMBL" id="HBIZ01040368">
    <property type="protein sequence ID" value="CAE0773168.1"/>
    <property type="molecule type" value="Transcribed_RNA"/>
</dbReference>
<reference evidence="6" key="1">
    <citation type="submission" date="2021-01" db="EMBL/GenBank/DDBJ databases">
        <authorList>
            <person name="Corre E."/>
            <person name="Pelletier E."/>
            <person name="Niang G."/>
            <person name="Scheremetjew M."/>
            <person name="Finn R."/>
            <person name="Kale V."/>
            <person name="Holt S."/>
            <person name="Cochrane G."/>
            <person name="Meng A."/>
            <person name="Brown T."/>
            <person name="Cohen L."/>
        </authorList>
    </citation>
    <scope>NUCLEOTIDE SEQUENCE</scope>
    <source>
        <strain evidence="6">CCMP645</strain>
    </source>
</reference>
<dbReference type="EMBL" id="HBIZ01040362">
    <property type="protein sequence ID" value="CAE0773162.1"/>
    <property type="molecule type" value="Transcribed_RNA"/>
</dbReference>
<accession>A0A6S9ZYF3</accession>
<organism evidence="6">
    <name type="scientific">Chrysotila carterae</name>
    <name type="common">Marine alga</name>
    <name type="synonym">Syracosphaera carterae</name>
    <dbReference type="NCBI Taxonomy" id="13221"/>
    <lineage>
        <taxon>Eukaryota</taxon>
        <taxon>Haptista</taxon>
        <taxon>Haptophyta</taxon>
        <taxon>Prymnesiophyceae</taxon>
        <taxon>Isochrysidales</taxon>
        <taxon>Isochrysidaceae</taxon>
        <taxon>Chrysotila</taxon>
    </lineage>
</organism>
<dbReference type="EMBL" id="HBIZ01040366">
    <property type="protein sequence ID" value="CAE0773166.1"/>
    <property type="molecule type" value="Transcribed_RNA"/>
</dbReference>
<evidence type="ECO:0000313" key="7">
    <source>
        <dbReference type="EMBL" id="CAE0773166.1"/>
    </source>
</evidence>
<name>A0A6S9ZYF3_CHRCT</name>
<dbReference type="EMBL" id="HBIZ01040363">
    <property type="protein sequence ID" value="CAE0773163.1"/>
    <property type="molecule type" value="Transcribed_RNA"/>
</dbReference>
<gene>
    <name evidence="1" type="ORF">PCAR00345_LOCUS25772</name>
    <name evidence="2" type="ORF">PCAR00345_LOCUS25773</name>
    <name evidence="3" type="ORF">PCAR00345_LOCUS25774</name>
    <name evidence="4" type="ORF">PCAR00345_LOCUS25775</name>
    <name evidence="5" type="ORF">PCAR00345_LOCUS25776</name>
    <name evidence="6" type="ORF">PCAR00345_LOCUS25777</name>
    <name evidence="7" type="ORF">PCAR00345_LOCUS25778</name>
    <name evidence="8" type="ORF">PCAR00345_LOCUS25779</name>
    <name evidence="9" type="ORF">PCAR00345_LOCUS25780</name>
</gene>
<dbReference type="EMBL" id="HBIZ01040367">
    <property type="protein sequence ID" value="CAE0773167.1"/>
    <property type="molecule type" value="Transcribed_RNA"/>
</dbReference>